<accession>A0A2H0UPH9</accession>
<evidence type="ECO:0000313" key="3">
    <source>
        <dbReference type="Proteomes" id="UP000230903"/>
    </source>
</evidence>
<keyword evidence="1" id="KW-0812">Transmembrane</keyword>
<feature type="transmembrane region" description="Helical" evidence="1">
    <location>
        <begin position="12"/>
        <end position="36"/>
    </location>
</feature>
<reference evidence="3" key="1">
    <citation type="submission" date="2017-09" db="EMBL/GenBank/DDBJ databases">
        <title>Depth-based differentiation of microbial function through sediment-hosted aquifers and enrichment of novel symbionts in the deep terrestrial subsurface.</title>
        <authorList>
            <person name="Probst A.J."/>
            <person name="Ladd B."/>
            <person name="Jarett J.K."/>
            <person name="Geller-Mcgrath D.E."/>
            <person name="Sieber C.M.K."/>
            <person name="Emerson J.B."/>
            <person name="Anantharaman K."/>
            <person name="Thomas B.C."/>
            <person name="Malmstrom R."/>
            <person name="Stieglmeier M."/>
            <person name="Klingl A."/>
            <person name="Woyke T."/>
            <person name="Ryan C.M."/>
            <person name="Banfield J.F."/>
        </authorList>
    </citation>
    <scope>NUCLEOTIDE SEQUENCE [LARGE SCALE GENOMIC DNA]</scope>
</reference>
<comment type="caution">
    <text evidence="2">The sequence shown here is derived from an EMBL/GenBank/DDBJ whole genome shotgun (WGS) entry which is preliminary data.</text>
</comment>
<proteinExistence type="predicted"/>
<evidence type="ECO:0000256" key="1">
    <source>
        <dbReference type="SAM" id="Phobius"/>
    </source>
</evidence>
<protein>
    <submittedName>
        <fullName evidence="2">Uncharacterized protein</fullName>
    </submittedName>
</protein>
<dbReference type="Proteomes" id="UP000230903">
    <property type="component" value="Unassembled WGS sequence"/>
</dbReference>
<sequence>MRAKLESGQSLIEIIVGLAVGVLFIVAAVGIVSLSLKVDFSNTTEQTGIELANDLINNIEVFANADWHNLDSLTSGTDYHLATGTPFFTSSSTEEVISDGIVDFHRSFSWAPVSRSSVTNQIDGNGDNDPSTALVTVTVSWQNSGDTDSVVIKKYLTRSRTRIFSQTDWSGLPEQWDQPAWIEPNIIINDRFATSTNASTTASITISGLSEVDNPSIQTNIDSTGKWAWNDVFGWIDANTTNTVWVSDTGITGYANALNIGYIAFDCTTSPNGDICDLPADPHSSFGVSNTTDGKLSGWAWNDVIGWISFCGNIGGGACGSNPDYQVTIDTSTGYFHGFAWNDVAGWISFNCADVAYCGTSNYKVKTYWSAPSEEAKLTSSTFNTQRSGGAGFNTIIWQGVKPAGTAVKFQIATRSSPLDGAWPDSDYHGPDGTNSTWYETLGSGSQEKILFGDTAGENNLQYIRYRVFLYSNSDHTLSPRVDDVIINWSR</sequence>
<organism evidence="2 3">
    <name type="scientific">Candidatus Harrisonbacteria bacterium CG10_big_fil_rev_8_21_14_0_10_45_28</name>
    <dbReference type="NCBI Taxonomy" id="1974586"/>
    <lineage>
        <taxon>Bacteria</taxon>
        <taxon>Candidatus Harrisoniibacteriota</taxon>
    </lineage>
</organism>
<gene>
    <name evidence="2" type="ORF">COU10_03175</name>
</gene>
<name>A0A2H0UPH9_9BACT</name>
<evidence type="ECO:0000313" key="2">
    <source>
        <dbReference type="EMBL" id="PIR87705.1"/>
    </source>
</evidence>
<dbReference type="EMBL" id="PFBC01000051">
    <property type="protein sequence ID" value="PIR87705.1"/>
    <property type="molecule type" value="Genomic_DNA"/>
</dbReference>
<dbReference type="AlphaFoldDB" id="A0A2H0UPH9"/>
<keyword evidence="1" id="KW-0472">Membrane</keyword>
<keyword evidence="1" id="KW-1133">Transmembrane helix</keyword>